<comment type="caution">
    <text evidence="2">The sequence shown here is derived from an EMBL/GenBank/DDBJ whole genome shotgun (WGS) entry which is preliminary data.</text>
</comment>
<dbReference type="InterPro" id="IPR021553">
    <property type="entry name" value="DUF3008"/>
</dbReference>
<feature type="region of interest" description="Disordered" evidence="1">
    <location>
        <begin position="48"/>
        <end position="88"/>
    </location>
</feature>
<evidence type="ECO:0000313" key="2">
    <source>
        <dbReference type="EMBL" id="POZ81457.1"/>
    </source>
</evidence>
<reference evidence="2 3" key="1">
    <citation type="submission" date="2018-01" db="EMBL/GenBank/DDBJ databases">
        <title>Successful Treatment of Persistent Burkholderia cepacia Bacteremia with Ceftazidime-Avibactam.</title>
        <authorList>
            <person name="Tamma P."/>
            <person name="Fan Y."/>
            <person name="Bergman Y."/>
            <person name="Sick-Samuels A."/>
            <person name="Hsu A."/>
            <person name="Timp W."/>
            <person name="Simner P."/>
        </authorList>
    </citation>
    <scope>NUCLEOTIDE SEQUENCE [LARGE SCALE GENOMIC DNA]</scope>
    <source>
        <strain evidence="2 3">170816</strain>
    </source>
</reference>
<dbReference type="Proteomes" id="UP000238655">
    <property type="component" value="Chromosome 3"/>
</dbReference>
<name>A0A2S5DQT7_9BURK</name>
<dbReference type="AlphaFoldDB" id="A0A2S5DQT7"/>
<evidence type="ECO:0000256" key="1">
    <source>
        <dbReference type="SAM" id="MobiDB-lite"/>
    </source>
</evidence>
<protein>
    <submittedName>
        <fullName evidence="2">DUF3008 domain-containing protein</fullName>
    </submittedName>
</protein>
<accession>A0A2S5DQT7</accession>
<gene>
    <name evidence="2" type="ORF">C3743_34380</name>
</gene>
<proteinExistence type="predicted"/>
<organism evidence="2 3">
    <name type="scientific">Burkholderia contaminans</name>
    <dbReference type="NCBI Taxonomy" id="488447"/>
    <lineage>
        <taxon>Bacteria</taxon>
        <taxon>Pseudomonadati</taxon>
        <taxon>Pseudomonadota</taxon>
        <taxon>Betaproteobacteria</taxon>
        <taxon>Burkholderiales</taxon>
        <taxon>Burkholderiaceae</taxon>
        <taxon>Burkholderia</taxon>
        <taxon>Burkholderia cepacia complex</taxon>
    </lineage>
</organism>
<dbReference type="Pfam" id="PF11450">
    <property type="entry name" value="DUF3008"/>
    <property type="match status" value="1"/>
</dbReference>
<dbReference type="EMBL" id="PQVP01000003">
    <property type="protein sequence ID" value="POZ81457.1"/>
    <property type="molecule type" value="Genomic_DNA"/>
</dbReference>
<sequence>MDRASPSRARAADRRVDACAHDRRAITPATSRAWKSAARAVLSARCGNTKMRDLMPPAMPIARSMSEREREKMASKPTRGKPEHKHDA</sequence>
<feature type="compositionally biased region" description="Basic and acidic residues" evidence="1">
    <location>
        <begin position="65"/>
        <end position="88"/>
    </location>
</feature>
<evidence type="ECO:0000313" key="3">
    <source>
        <dbReference type="Proteomes" id="UP000238655"/>
    </source>
</evidence>